<dbReference type="GO" id="GO:0005886">
    <property type="term" value="C:plasma membrane"/>
    <property type="evidence" value="ECO:0007669"/>
    <property type="project" value="InterPro"/>
</dbReference>
<reference evidence="2" key="2">
    <citation type="journal article" date="2021" name="PeerJ">
        <title>Extensive microbial diversity within the chicken gut microbiome revealed by metagenomics and culture.</title>
        <authorList>
            <person name="Gilroy R."/>
            <person name="Ravi A."/>
            <person name="Getino M."/>
            <person name="Pursley I."/>
            <person name="Horton D.L."/>
            <person name="Alikhan N.F."/>
            <person name="Baker D."/>
            <person name="Gharbi K."/>
            <person name="Hall N."/>
            <person name="Watson M."/>
            <person name="Adriaenssens E.M."/>
            <person name="Foster-Nyarko E."/>
            <person name="Jarju S."/>
            <person name="Secka A."/>
            <person name="Antonio M."/>
            <person name="Oren A."/>
            <person name="Chaudhuri R.R."/>
            <person name="La Ragione R."/>
            <person name="Hildebrand F."/>
            <person name="Pallen M.J."/>
        </authorList>
    </citation>
    <scope>NUCLEOTIDE SEQUENCE</scope>
    <source>
        <strain evidence="2">CHK184-25365</strain>
    </source>
</reference>
<keyword evidence="1" id="KW-0812">Transmembrane</keyword>
<dbReference type="Gene3D" id="1.10.1760.20">
    <property type="match status" value="1"/>
</dbReference>
<organism evidence="2 3">
    <name type="scientific">Candidatus Egerieicola pullicola</name>
    <dbReference type="NCBI Taxonomy" id="2840775"/>
    <lineage>
        <taxon>Bacteria</taxon>
        <taxon>Bacillati</taxon>
        <taxon>Bacillota</taxon>
        <taxon>Clostridia</taxon>
        <taxon>Eubacteriales</taxon>
        <taxon>Oscillospiraceae</taxon>
        <taxon>Oscillospiraceae incertae sedis</taxon>
        <taxon>Candidatus Egerieicola</taxon>
    </lineage>
</organism>
<evidence type="ECO:0000313" key="2">
    <source>
        <dbReference type="EMBL" id="HIR41421.1"/>
    </source>
</evidence>
<feature type="transmembrane region" description="Helical" evidence="1">
    <location>
        <begin position="12"/>
        <end position="30"/>
    </location>
</feature>
<keyword evidence="1" id="KW-1133">Transmembrane helix</keyword>
<keyword evidence="1" id="KW-0472">Membrane</keyword>
<name>A0A9D1AKH1_9FIRM</name>
<proteinExistence type="predicted"/>
<protein>
    <submittedName>
        <fullName evidence="2">Energy-coupled thiamine transporter ThiT</fullName>
    </submittedName>
</protein>
<evidence type="ECO:0000256" key="1">
    <source>
        <dbReference type="SAM" id="Phobius"/>
    </source>
</evidence>
<dbReference type="NCBIfam" id="TIGR02357">
    <property type="entry name" value="ECF_ThiT_YuaJ"/>
    <property type="match status" value="1"/>
</dbReference>
<reference evidence="2" key="1">
    <citation type="submission" date="2020-10" db="EMBL/GenBank/DDBJ databases">
        <authorList>
            <person name="Gilroy R."/>
        </authorList>
    </citation>
    <scope>NUCLEOTIDE SEQUENCE</scope>
    <source>
        <strain evidence="2">CHK184-25365</strain>
    </source>
</reference>
<feature type="transmembrane region" description="Helical" evidence="1">
    <location>
        <begin position="84"/>
        <end position="107"/>
    </location>
</feature>
<dbReference type="Pfam" id="PF09515">
    <property type="entry name" value="Thia_YuaJ"/>
    <property type="match status" value="1"/>
</dbReference>
<gene>
    <name evidence="2" type="primary">thiT</name>
    <name evidence="2" type="ORF">IAB36_06315</name>
</gene>
<dbReference type="AlphaFoldDB" id="A0A9D1AKH1"/>
<sequence>MQISKVRKMTECAMMIALGTILSYFTIFSLPMGGNITVFSQVPLILIGYRHGWKWGAFSGVVFGLLQMVLQGLGNFAYVKTLGAYLILILFDYVFAFGVLGLSGAFFRRLKNQPLGIGLGAAVGSALRFLCHFISGVTIWGEYAAGWQSVWAYSLGYNGSYMLVEGIVTIVGVAALALVLDFKSPNLRKSKS</sequence>
<feature type="transmembrane region" description="Helical" evidence="1">
    <location>
        <begin position="161"/>
        <end position="182"/>
    </location>
</feature>
<accession>A0A9D1AKH1</accession>
<dbReference type="Proteomes" id="UP000886749">
    <property type="component" value="Unassembled WGS sequence"/>
</dbReference>
<feature type="transmembrane region" description="Helical" evidence="1">
    <location>
        <begin position="60"/>
        <end position="78"/>
    </location>
</feature>
<evidence type="ECO:0000313" key="3">
    <source>
        <dbReference type="Proteomes" id="UP000886749"/>
    </source>
</evidence>
<dbReference type="EMBL" id="DVGY01000142">
    <property type="protein sequence ID" value="HIR41421.1"/>
    <property type="molecule type" value="Genomic_DNA"/>
</dbReference>
<dbReference type="GO" id="GO:0015234">
    <property type="term" value="F:thiamine transmembrane transporter activity"/>
    <property type="evidence" value="ECO:0007669"/>
    <property type="project" value="InterPro"/>
</dbReference>
<comment type="caution">
    <text evidence="2">The sequence shown here is derived from an EMBL/GenBank/DDBJ whole genome shotgun (WGS) entry which is preliminary data.</text>
</comment>
<dbReference type="InterPro" id="IPR012651">
    <property type="entry name" value="Thia_Transptr_ThiT"/>
</dbReference>